<name>A0A6S7KJK6_PARCT</name>
<reference evidence="2" key="1">
    <citation type="submission" date="2020-04" db="EMBL/GenBank/DDBJ databases">
        <authorList>
            <person name="Alioto T."/>
            <person name="Alioto T."/>
            <person name="Gomez Garrido J."/>
        </authorList>
    </citation>
    <scope>NUCLEOTIDE SEQUENCE</scope>
    <source>
        <strain evidence="2">A484AB</strain>
    </source>
</reference>
<dbReference type="Gene3D" id="3.30.420.10">
    <property type="entry name" value="Ribonuclease H-like superfamily/Ribonuclease H"/>
    <property type="match status" value="1"/>
</dbReference>
<feature type="region of interest" description="Disordered" evidence="1">
    <location>
        <begin position="211"/>
        <end position="244"/>
    </location>
</feature>
<dbReference type="PANTHER" id="PTHR37984:SF7">
    <property type="entry name" value="INTEGRASE CATALYTIC DOMAIN-CONTAINING PROTEIN"/>
    <property type="match status" value="1"/>
</dbReference>
<dbReference type="InterPro" id="IPR001584">
    <property type="entry name" value="Integrase_cat-core"/>
</dbReference>
<dbReference type="InterPro" id="IPR050951">
    <property type="entry name" value="Retrovirus_Pol_polyprotein"/>
</dbReference>
<dbReference type="InterPro" id="IPR012337">
    <property type="entry name" value="RNaseH-like_sf"/>
</dbReference>
<dbReference type="GO" id="GO:0003676">
    <property type="term" value="F:nucleic acid binding"/>
    <property type="evidence" value="ECO:0007669"/>
    <property type="project" value="InterPro"/>
</dbReference>
<feature type="compositionally biased region" description="Basic and acidic residues" evidence="1">
    <location>
        <begin position="217"/>
        <end position="232"/>
    </location>
</feature>
<sequence length="244" mass="28078">MVDGYSGYSFVKRLKSLKTGAIVKSLKTWFLDWGFPKFLRSDGGPQFRSEFDAFCTDNNIVHETTSPYNSQSNGKAEATVKSAKKLLRKCSGIWEIFRSKWSEWRNLPAIGGRSPSELLLGRRQRGILPTITITSSPTERKKAATTPGRRPERRELKKLKQGDTVIIQNPITKRWNDEGIVKSIRNNGRSYWIETNNGWVTLRNRRFLRPFNPNLPEHNKDKQVAKDPEIPKPRRSPRLATPRD</sequence>
<dbReference type="Proteomes" id="UP001152795">
    <property type="component" value="Unassembled WGS sequence"/>
</dbReference>
<dbReference type="InterPro" id="IPR036397">
    <property type="entry name" value="RNaseH_sf"/>
</dbReference>
<dbReference type="PROSITE" id="PS50994">
    <property type="entry name" value="INTEGRASE"/>
    <property type="match status" value="1"/>
</dbReference>
<organism evidence="2 3">
    <name type="scientific">Paramuricea clavata</name>
    <name type="common">Red gorgonian</name>
    <name type="synonym">Violescent sea-whip</name>
    <dbReference type="NCBI Taxonomy" id="317549"/>
    <lineage>
        <taxon>Eukaryota</taxon>
        <taxon>Metazoa</taxon>
        <taxon>Cnidaria</taxon>
        <taxon>Anthozoa</taxon>
        <taxon>Octocorallia</taxon>
        <taxon>Malacalcyonacea</taxon>
        <taxon>Plexauridae</taxon>
        <taxon>Paramuricea</taxon>
    </lineage>
</organism>
<evidence type="ECO:0000256" key="1">
    <source>
        <dbReference type="SAM" id="MobiDB-lite"/>
    </source>
</evidence>
<keyword evidence="3" id="KW-1185">Reference proteome</keyword>
<dbReference type="OrthoDB" id="2286242at2759"/>
<comment type="caution">
    <text evidence="2">The sequence shown here is derived from an EMBL/GenBank/DDBJ whole genome shotgun (WGS) entry which is preliminary data.</text>
</comment>
<accession>A0A6S7KJK6</accession>
<evidence type="ECO:0000313" key="3">
    <source>
        <dbReference type="Proteomes" id="UP001152795"/>
    </source>
</evidence>
<dbReference type="EMBL" id="CACRXK020045338">
    <property type="protein sequence ID" value="CAB4046066.1"/>
    <property type="molecule type" value="Genomic_DNA"/>
</dbReference>
<protein>
    <submittedName>
        <fullName evidence="2">Transposon Tf2-6 poly</fullName>
    </submittedName>
</protein>
<dbReference type="AlphaFoldDB" id="A0A6S7KJK6"/>
<gene>
    <name evidence="2" type="ORF">PACLA_8A003727</name>
</gene>
<dbReference type="PANTHER" id="PTHR37984">
    <property type="entry name" value="PROTEIN CBG26694"/>
    <property type="match status" value="1"/>
</dbReference>
<proteinExistence type="predicted"/>
<dbReference type="GO" id="GO:0015074">
    <property type="term" value="P:DNA integration"/>
    <property type="evidence" value="ECO:0007669"/>
    <property type="project" value="InterPro"/>
</dbReference>
<evidence type="ECO:0000313" key="2">
    <source>
        <dbReference type="EMBL" id="CAB4046066.1"/>
    </source>
</evidence>
<dbReference type="SUPFAM" id="SSF53098">
    <property type="entry name" value="Ribonuclease H-like"/>
    <property type="match status" value="1"/>
</dbReference>